<dbReference type="GO" id="GO:0016020">
    <property type="term" value="C:membrane"/>
    <property type="evidence" value="ECO:0007669"/>
    <property type="project" value="TreeGrafter"/>
</dbReference>
<dbReference type="InterPro" id="IPR014756">
    <property type="entry name" value="Ig_E-set"/>
</dbReference>
<dbReference type="AlphaFoldDB" id="A0AA40DFY5"/>
<feature type="region of interest" description="Disordered" evidence="5">
    <location>
        <begin position="1"/>
        <end position="109"/>
    </location>
</feature>
<feature type="compositionally biased region" description="Low complexity" evidence="5">
    <location>
        <begin position="59"/>
        <end position="68"/>
    </location>
</feature>
<dbReference type="PRINTS" id="PR00492">
    <property type="entry name" value="RHOGDI"/>
</dbReference>
<keyword evidence="7" id="KW-1185">Reference proteome</keyword>
<accession>A0AA40DFY5</accession>
<sequence>MQAPRTPRPQVKFADLDPAQLGPLTSSGRPSGALLRVLSDNPGGLEQGTPLRPRRRCRSPYPRSLSSCDLDSQETDRAGSPLSPAFGRPEMTLPSLPITNRNVKSDAGDESLQRYKESLGLGGGADLSDPNDPRVCIIQSLSMEAEGRDPIVIDLSVEGSEKELVNNPFTIKEGAKFTMTANFKVQHEILSGLHYVQSVKRKGIRLSKTSEMIGSYPPNTEKNPIYTKKFAEEEAPSGMLMNAHRGTYHATSSFVDDDKKTHLQFEWDFKIAKDW</sequence>
<dbReference type="GO" id="GO:0005829">
    <property type="term" value="C:cytosol"/>
    <property type="evidence" value="ECO:0007669"/>
    <property type="project" value="TreeGrafter"/>
</dbReference>
<reference evidence="6" key="1">
    <citation type="submission" date="2023-06" db="EMBL/GenBank/DDBJ databases">
        <title>Genome-scale phylogeny and comparative genomics of the fungal order Sordariales.</title>
        <authorList>
            <consortium name="Lawrence Berkeley National Laboratory"/>
            <person name="Hensen N."/>
            <person name="Bonometti L."/>
            <person name="Westerberg I."/>
            <person name="Brannstrom I.O."/>
            <person name="Guillou S."/>
            <person name="Cros-Aarteil S."/>
            <person name="Calhoun S."/>
            <person name="Haridas S."/>
            <person name="Kuo A."/>
            <person name="Mondo S."/>
            <person name="Pangilinan J."/>
            <person name="Riley R."/>
            <person name="LaButti K."/>
            <person name="Andreopoulos B."/>
            <person name="Lipzen A."/>
            <person name="Chen C."/>
            <person name="Yanf M."/>
            <person name="Daum C."/>
            <person name="Ng V."/>
            <person name="Clum A."/>
            <person name="Steindorff A."/>
            <person name="Ohm R."/>
            <person name="Martin F."/>
            <person name="Silar P."/>
            <person name="Natvig D."/>
            <person name="Lalanne C."/>
            <person name="Gautier V."/>
            <person name="Ament-velasquez S.L."/>
            <person name="Kruys A."/>
            <person name="Hutchinson M.I."/>
            <person name="Powell A.J."/>
            <person name="Barry K."/>
            <person name="Miller A.N."/>
            <person name="Grigoriev I.V."/>
            <person name="Debuchy R."/>
            <person name="Gladieux P."/>
            <person name="Thoren M.H."/>
            <person name="Johannesson H."/>
        </authorList>
    </citation>
    <scope>NUCLEOTIDE SEQUENCE</scope>
    <source>
        <strain evidence="6">SMH2392-1A</strain>
    </source>
</reference>
<evidence type="ECO:0000313" key="7">
    <source>
        <dbReference type="Proteomes" id="UP001172101"/>
    </source>
</evidence>
<evidence type="ECO:0000313" key="6">
    <source>
        <dbReference type="EMBL" id="KAK0702019.1"/>
    </source>
</evidence>
<evidence type="ECO:0000256" key="1">
    <source>
        <dbReference type="ARBA" id="ARBA00004496"/>
    </source>
</evidence>
<dbReference type="SUPFAM" id="SSF81296">
    <property type="entry name" value="E set domains"/>
    <property type="match status" value="1"/>
</dbReference>
<gene>
    <name evidence="6" type="ORF">B0T26DRAFT_538879</name>
</gene>
<dbReference type="Gene3D" id="2.70.50.30">
    <property type="entry name" value="Coagulation Factor XIII, subunit A, domain 1"/>
    <property type="match status" value="1"/>
</dbReference>
<dbReference type="GO" id="GO:0007266">
    <property type="term" value="P:Rho protein signal transduction"/>
    <property type="evidence" value="ECO:0007669"/>
    <property type="project" value="InterPro"/>
</dbReference>
<protein>
    <submittedName>
        <fullName evidence="6">Immunoglobulin E-set</fullName>
    </submittedName>
</protein>
<name>A0AA40DFY5_9PEZI</name>
<dbReference type="PANTHER" id="PTHR10980">
    <property type="entry name" value="RHO GDP-DISSOCIATION INHIBITOR"/>
    <property type="match status" value="1"/>
</dbReference>
<dbReference type="FunFam" id="2.70.50.30:FF:000004">
    <property type="entry name" value="Rho GDP-dissociation inhibitor 1"/>
    <property type="match status" value="1"/>
</dbReference>
<dbReference type="PANTHER" id="PTHR10980:SF3">
    <property type="entry name" value="LD16419P"/>
    <property type="match status" value="1"/>
</dbReference>
<dbReference type="GO" id="GO:0005094">
    <property type="term" value="F:Rho GDP-dissociation inhibitor activity"/>
    <property type="evidence" value="ECO:0007669"/>
    <property type="project" value="InterPro"/>
</dbReference>
<dbReference type="Proteomes" id="UP001172101">
    <property type="component" value="Unassembled WGS sequence"/>
</dbReference>
<dbReference type="InterPro" id="IPR000406">
    <property type="entry name" value="Rho_GDI"/>
</dbReference>
<keyword evidence="3" id="KW-0343">GTPase activation</keyword>
<evidence type="ECO:0000256" key="5">
    <source>
        <dbReference type="SAM" id="MobiDB-lite"/>
    </source>
</evidence>
<evidence type="ECO:0000256" key="2">
    <source>
        <dbReference type="ARBA" id="ARBA00009758"/>
    </source>
</evidence>
<dbReference type="InterPro" id="IPR024792">
    <property type="entry name" value="RhoGDI_dom_sf"/>
</dbReference>
<dbReference type="GO" id="GO:0005096">
    <property type="term" value="F:GTPase activator activity"/>
    <property type="evidence" value="ECO:0007669"/>
    <property type="project" value="UniProtKB-KW"/>
</dbReference>
<evidence type="ECO:0000256" key="4">
    <source>
        <dbReference type="ARBA" id="ARBA00022490"/>
    </source>
</evidence>
<organism evidence="6 7">
    <name type="scientific">Lasiosphaeria miniovina</name>
    <dbReference type="NCBI Taxonomy" id="1954250"/>
    <lineage>
        <taxon>Eukaryota</taxon>
        <taxon>Fungi</taxon>
        <taxon>Dikarya</taxon>
        <taxon>Ascomycota</taxon>
        <taxon>Pezizomycotina</taxon>
        <taxon>Sordariomycetes</taxon>
        <taxon>Sordariomycetidae</taxon>
        <taxon>Sordariales</taxon>
        <taxon>Lasiosphaeriaceae</taxon>
        <taxon>Lasiosphaeria</taxon>
    </lineage>
</organism>
<keyword evidence="4" id="KW-0963">Cytoplasm</keyword>
<comment type="subcellular location">
    <subcellularLocation>
        <location evidence="1">Cytoplasm</location>
    </subcellularLocation>
</comment>
<comment type="caution">
    <text evidence="6">The sequence shown here is derived from an EMBL/GenBank/DDBJ whole genome shotgun (WGS) entry which is preliminary data.</text>
</comment>
<dbReference type="EMBL" id="JAUIRO010000009">
    <property type="protein sequence ID" value="KAK0702019.1"/>
    <property type="molecule type" value="Genomic_DNA"/>
</dbReference>
<dbReference type="RefSeq" id="XP_060289683.1">
    <property type="nucleotide sequence ID" value="XM_060435560.1"/>
</dbReference>
<evidence type="ECO:0000256" key="3">
    <source>
        <dbReference type="ARBA" id="ARBA00022468"/>
    </source>
</evidence>
<proteinExistence type="inferred from homology"/>
<dbReference type="GeneID" id="85318830"/>
<comment type="similarity">
    <text evidence="2">Belongs to the Rho GDI family.</text>
</comment>
<dbReference type="Pfam" id="PF02115">
    <property type="entry name" value="Rho_GDI"/>
    <property type="match status" value="1"/>
</dbReference>